<gene>
    <name evidence="4" type="ORF">J2S39_002443</name>
</gene>
<feature type="domain" description="CsbD-like" evidence="3">
    <location>
        <begin position="4"/>
        <end position="54"/>
    </location>
</feature>
<dbReference type="RefSeq" id="WP_290196778.1">
    <property type="nucleotide sequence ID" value="NZ_CP047654.1"/>
</dbReference>
<dbReference type="Proteomes" id="UP001180840">
    <property type="component" value="Unassembled WGS sequence"/>
</dbReference>
<comment type="similarity">
    <text evidence="1">Belongs to the UPF0337 (CsbD) family.</text>
</comment>
<dbReference type="InterPro" id="IPR008462">
    <property type="entry name" value="CsbD"/>
</dbReference>
<proteinExistence type="inferred from homology"/>
<dbReference type="EMBL" id="JAVDXZ010000001">
    <property type="protein sequence ID" value="MDR7330767.1"/>
    <property type="molecule type" value="Genomic_DNA"/>
</dbReference>
<organism evidence="4 5">
    <name type="scientific">Corynebacterium guangdongense</name>
    <dbReference type="NCBI Taxonomy" id="1783348"/>
    <lineage>
        <taxon>Bacteria</taxon>
        <taxon>Bacillati</taxon>
        <taxon>Actinomycetota</taxon>
        <taxon>Actinomycetes</taxon>
        <taxon>Mycobacteriales</taxon>
        <taxon>Corynebacteriaceae</taxon>
        <taxon>Corynebacterium</taxon>
    </lineage>
</organism>
<keyword evidence="5" id="KW-1185">Reference proteome</keyword>
<dbReference type="SUPFAM" id="SSF69047">
    <property type="entry name" value="Hypothetical protein YjbJ"/>
    <property type="match status" value="1"/>
</dbReference>
<name>A0ABU2A0Q9_9CORY</name>
<dbReference type="InterPro" id="IPR036629">
    <property type="entry name" value="YjbJ_sf"/>
</dbReference>
<accession>A0ABU2A0Q9</accession>
<evidence type="ECO:0000256" key="1">
    <source>
        <dbReference type="ARBA" id="ARBA00009129"/>
    </source>
</evidence>
<evidence type="ECO:0000259" key="3">
    <source>
        <dbReference type="Pfam" id="PF05532"/>
    </source>
</evidence>
<evidence type="ECO:0000313" key="4">
    <source>
        <dbReference type="EMBL" id="MDR7330767.1"/>
    </source>
</evidence>
<evidence type="ECO:0000313" key="5">
    <source>
        <dbReference type="Proteomes" id="UP001180840"/>
    </source>
</evidence>
<reference evidence="4" key="1">
    <citation type="submission" date="2023-07" db="EMBL/GenBank/DDBJ databases">
        <title>Sequencing the genomes of 1000 actinobacteria strains.</title>
        <authorList>
            <person name="Klenk H.-P."/>
        </authorList>
    </citation>
    <scope>NUCLEOTIDE SEQUENCE</scope>
    <source>
        <strain evidence="4">DSM 107476</strain>
    </source>
</reference>
<dbReference type="Pfam" id="PF05532">
    <property type="entry name" value="CsbD"/>
    <property type="match status" value="1"/>
</dbReference>
<dbReference type="Gene3D" id="1.10.1470.10">
    <property type="entry name" value="YjbJ"/>
    <property type="match status" value="1"/>
</dbReference>
<evidence type="ECO:0000256" key="2">
    <source>
        <dbReference type="SAM" id="MobiDB-lite"/>
    </source>
</evidence>
<feature type="region of interest" description="Disordered" evidence="2">
    <location>
        <begin position="1"/>
        <end position="67"/>
    </location>
</feature>
<sequence>MGDIRNKAEELGGKAKEVAGEVTDNRRLENEGKADQTKAQAKDKLSDAGEAIKHKSDEALGKFQDRK</sequence>
<protein>
    <submittedName>
        <fullName evidence="4">Uncharacterized protein YjbJ (UPF0337 family)</fullName>
    </submittedName>
</protein>
<comment type="caution">
    <text evidence="4">The sequence shown here is derived from an EMBL/GenBank/DDBJ whole genome shotgun (WGS) entry which is preliminary data.</text>
</comment>